<keyword evidence="4" id="KW-0812">Transmembrane</keyword>
<dbReference type="PANTHER" id="PTHR32198">
    <property type="entry name" value="MITOCHONDRIAL ESCAPE PROTEIN 2"/>
    <property type="match status" value="1"/>
</dbReference>
<organism evidence="12 13">
    <name type="scientific">Laccaria amethystina LaAM-08-1</name>
    <dbReference type="NCBI Taxonomy" id="1095629"/>
    <lineage>
        <taxon>Eukaryota</taxon>
        <taxon>Fungi</taxon>
        <taxon>Dikarya</taxon>
        <taxon>Basidiomycota</taxon>
        <taxon>Agaricomycotina</taxon>
        <taxon>Agaricomycetes</taxon>
        <taxon>Agaricomycetidae</taxon>
        <taxon>Agaricales</taxon>
        <taxon>Agaricineae</taxon>
        <taxon>Hydnangiaceae</taxon>
        <taxon>Laccaria</taxon>
    </lineage>
</organism>
<evidence type="ECO:0000313" key="13">
    <source>
        <dbReference type="Proteomes" id="UP000054477"/>
    </source>
</evidence>
<dbReference type="InterPro" id="IPR018850">
    <property type="entry name" value="Mt_escape_2_C"/>
</dbReference>
<evidence type="ECO:0000256" key="1">
    <source>
        <dbReference type="ARBA" id="ARBA00004434"/>
    </source>
</evidence>
<feature type="domain" description="Mitochondrial escape protein 2 C-terminal" evidence="11">
    <location>
        <begin position="2"/>
        <end position="76"/>
    </location>
</feature>
<comment type="subcellular location">
    <subcellularLocation>
        <location evidence="1 10">Mitochondrion inner membrane</location>
        <topology evidence="1 10">Single-pass membrane protein</topology>
    </subcellularLocation>
</comment>
<dbReference type="STRING" id="1095629.A0A0C9WPL6"/>
<keyword evidence="7 10" id="KW-0496">Mitochondrion</keyword>
<reference evidence="13" key="2">
    <citation type="submission" date="2015-01" db="EMBL/GenBank/DDBJ databases">
        <title>Evolutionary Origins and Diversification of the Mycorrhizal Mutualists.</title>
        <authorList>
            <consortium name="DOE Joint Genome Institute"/>
            <consortium name="Mycorrhizal Genomics Consortium"/>
            <person name="Kohler A."/>
            <person name="Kuo A."/>
            <person name="Nagy L.G."/>
            <person name="Floudas D."/>
            <person name="Copeland A."/>
            <person name="Barry K.W."/>
            <person name="Cichocki N."/>
            <person name="Veneault-Fourrey C."/>
            <person name="LaButti K."/>
            <person name="Lindquist E.A."/>
            <person name="Lipzen A."/>
            <person name="Lundell T."/>
            <person name="Morin E."/>
            <person name="Murat C."/>
            <person name="Riley R."/>
            <person name="Ohm R."/>
            <person name="Sun H."/>
            <person name="Tunlid A."/>
            <person name="Henrissat B."/>
            <person name="Grigoriev I.V."/>
            <person name="Hibbett D.S."/>
            <person name="Martin F."/>
        </authorList>
    </citation>
    <scope>NUCLEOTIDE SEQUENCE [LARGE SCALE GENOMIC DNA]</scope>
    <source>
        <strain evidence="13">LaAM-08-1</strain>
    </source>
</reference>
<dbReference type="OrthoDB" id="3032320at2759"/>
<dbReference type="Proteomes" id="UP000054477">
    <property type="component" value="Unassembled WGS sequence"/>
</dbReference>
<evidence type="ECO:0000256" key="3">
    <source>
        <dbReference type="ARBA" id="ARBA00020222"/>
    </source>
</evidence>
<evidence type="ECO:0000256" key="2">
    <source>
        <dbReference type="ARBA" id="ARBA00010320"/>
    </source>
</evidence>
<dbReference type="GO" id="GO:0005743">
    <property type="term" value="C:mitochondrial inner membrane"/>
    <property type="evidence" value="ECO:0007669"/>
    <property type="project" value="UniProtKB-SubCell"/>
</dbReference>
<accession>A0A0C9WPL6</accession>
<comment type="similarity">
    <text evidence="2 10">Belongs to the YME2 family.</text>
</comment>
<evidence type="ECO:0000313" key="12">
    <source>
        <dbReference type="EMBL" id="KIJ89488.1"/>
    </source>
</evidence>
<dbReference type="EMBL" id="KN839679">
    <property type="protein sequence ID" value="KIJ89488.1"/>
    <property type="molecule type" value="Genomic_DNA"/>
</dbReference>
<sequence length="81" mass="9264">MQGVSELQKNAFGDDVDDMKSLLWTREQAWRVIWLLSQQAEVPYYDVLANFPFKRDETTLRGMEHAELISIDTQGGAEGCN</sequence>
<reference evidence="12 13" key="1">
    <citation type="submission" date="2014-04" db="EMBL/GenBank/DDBJ databases">
        <authorList>
            <consortium name="DOE Joint Genome Institute"/>
            <person name="Kuo A."/>
            <person name="Kohler A."/>
            <person name="Nagy L.G."/>
            <person name="Floudas D."/>
            <person name="Copeland A."/>
            <person name="Barry K.W."/>
            <person name="Cichocki N."/>
            <person name="Veneault-Fourrey C."/>
            <person name="LaButti K."/>
            <person name="Lindquist E.A."/>
            <person name="Lipzen A."/>
            <person name="Lundell T."/>
            <person name="Morin E."/>
            <person name="Murat C."/>
            <person name="Sun H."/>
            <person name="Tunlid A."/>
            <person name="Henrissat B."/>
            <person name="Grigoriev I.V."/>
            <person name="Hibbett D.S."/>
            <person name="Martin F."/>
            <person name="Nordberg H.P."/>
            <person name="Cantor M.N."/>
            <person name="Hua S.X."/>
        </authorList>
    </citation>
    <scope>NUCLEOTIDE SEQUENCE [LARGE SCALE GENOMIC DNA]</scope>
    <source>
        <strain evidence="12 13">LaAM-08-1</strain>
    </source>
</reference>
<dbReference type="PANTHER" id="PTHR32198:SF2">
    <property type="entry name" value="MITOCHONDRIAL ESCAPE PROTEIN 2"/>
    <property type="match status" value="1"/>
</dbReference>
<evidence type="ECO:0000256" key="9">
    <source>
        <dbReference type="ARBA" id="ARBA00025276"/>
    </source>
</evidence>
<dbReference type="AlphaFoldDB" id="A0A0C9WPL6"/>
<dbReference type="InterPro" id="IPR039627">
    <property type="entry name" value="Yme2_C"/>
</dbReference>
<proteinExistence type="inferred from homology"/>
<dbReference type="HOGENOM" id="CLU_2574207_0_0_1"/>
<dbReference type="GO" id="GO:0006397">
    <property type="term" value="P:mRNA processing"/>
    <property type="evidence" value="ECO:0007669"/>
    <property type="project" value="UniProtKB-UniRule"/>
</dbReference>
<dbReference type="Pfam" id="PF10443">
    <property type="entry name" value="RNA12"/>
    <property type="match status" value="1"/>
</dbReference>
<evidence type="ECO:0000256" key="7">
    <source>
        <dbReference type="ARBA" id="ARBA00023128"/>
    </source>
</evidence>
<keyword evidence="10" id="KW-0694">RNA-binding</keyword>
<keyword evidence="13" id="KW-1185">Reference proteome</keyword>
<evidence type="ECO:0000256" key="10">
    <source>
        <dbReference type="RuleBase" id="RU367108"/>
    </source>
</evidence>
<evidence type="ECO:0000256" key="6">
    <source>
        <dbReference type="ARBA" id="ARBA00022989"/>
    </source>
</evidence>
<keyword evidence="5 10" id="KW-0999">Mitochondrion inner membrane</keyword>
<keyword evidence="8" id="KW-0472">Membrane</keyword>
<dbReference type="GO" id="GO:0003723">
    <property type="term" value="F:RNA binding"/>
    <property type="evidence" value="ECO:0007669"/>
    <property type="project" value="UniProtKB-UniRule"/>
</dbReference>
<gene>
    <name evidence="12" type="ORF">K443DRAFT_16063</name>
</gene>
<comment type="function">
    <text evidence="9 10">Plays a role in maintaining the mitochondrial genome and in controlling the mtDNA escape. Involved in the regulation of mtDNA nucleotide structure and number. May have a dispensable role in early maturation of pre-rRNA.</text>
</comment>
<keyword evidence="10" id="KW-0507">mRNA processing</keyword>
<evidence type="ECO:0000259" key="11">
    <source>
        <dbReference type="Pfam" id="PF10443"/>
    </source>
</evidence>
<evidence type="ECO:0000256" key="5">
    <source>
        <dbReference type="ARBA" id="ARBA00022792"/>
    </source>
</evidence>
<protein>
    <recommendedName>
        <fullName evidence="3 10">Mitochondrial escape protein 2</fullName>
    </recommendedName>
</protein>
<name>A0A0C9WPL6_9AGAR</name>
<evidence type="ECO:0000256" key="4">
    <source>
        <dbReference type="ARBA" id="ARBA00022692"/>
    </source>
</evidence>
<evidence type="ECO:0000256" key="8">
    <source>
        <dbReference type="ARBA" id="ARBA00023136"/>
    </source>
</evidence>
<keyword evidence="6" id="KW-1133">Transmembrane helix</keyword>